<dbReference type="EMBL" id="JH993292">
    <property type="protein sequence ID" value="EKX31368.1"/>
    <property type="molecule type" value="Genomic_DNA"/>
</dbReference>
<feature type="region of interest" description="Disordered" evidence="2">
    <location>
        <begin position="170"/>
        <end position="194"/>
    </location>
</feature>
<evidence type="ECO:0000313" key="5">
    <source>
        <dbReference type="Proteomes" id="UP000011087"/>
    </source>
</evidence>
<protein>
    <submittedName>
        <fullName evidence="3 4">Uncharacterized protein</fullName>
    </submittedName>
</protein>
<gene>
    <name evidence="3" type="ORF">GUITHDRAFT_166896</name>
</gene>
<dbReference type="KEGG" id="gtt:GUITHDRAFT_166896"/>
<reference evidence="5" key="2">
    <citation type="submission" date="2012-11" db="EMBL/GenBank/DDBJ databases">
        <authorList>
            <person name="Kuo A."/>
            <person name="Curtis B.A."/>
            <person name="Tanifuji G."/>
            <person name="Burki F."/>
            <person name="Gruber A."/>
            <person name="Irimia M."/>
            <person name="Maruyama S."/>
            <person name="Arias M.C."/>
            <person name="Ball S.G."/>
            <person name="Gile G.H."/>
            <person name="Hirakawa Y."/>
            <person name="Hopkins J.F."/>
            <person name="Rensing S.A."/>
            <person name="Schmutz J."/>
            <person name="Symeonidi A."/>
            <person name="Elias M."/>
            <person name="Eveleigh R.J."/>
            <person name="Herman E.K."/>
            <person name="Klute M.J."/>
            <person name="Nakayama T."/>
            <person name="Obornik M."/>
            <person name="Reyes-Prieto A."/>
            <person name="Armbrust E.V."/>
            <person name="Aves S.J."/>
            <person name="Beiko R.G."/>
            <person name="Coutinho P."/>
            <person name="Dacks J.B."/>
            <person name="Durnford D.G."/>
            <person name="Fast N.M."/>
            <person name="Green B.R."/>
            <person name="Grisdale C."/>
            <person name="Hempe F."/>
            <person name="Henrissat B."/>
            <person name="Hoppner M.P."/>
            <person name="Ishida K.-I."/>
            <person name="Kim E."/>
            <person name="Koreny L."/>
            <person name="Kroth P.G."/>
            <person name="Liu Y."/>
            <person name="Malik S.-B."/>
            <person name="Maier U.G."/>
            <person name="McRose D."/>
            <person name="Mock T."/>
            <person name="Neilson J.A."/>
            <person name="Onodera N.T."/>
            <person name="Poole A.M."/>
            <person name="Pritham E.J."/>
            <person name="Richards T.A."/>
            <person name="Rocap G."/>
            <person name="Roy S.W."/>
            <person name="Sarai C."/>
            <person name="Schaack S."/>
            <person name="Shirato S."/>
            <person name="Slamovits C.H."/>
            <person name="Spencer D.F."/>
            <person name="Suzuki S."/>
            <person name="Worden A.Z."/>
            <person name="Zauner S."/>
            <person name="Barry K."/>
            <person name="Bell C."/>
            <person name="Bharti A.K."/>
            <person name="Crow J.A."/>
            <person name="Grimwood J."/>
            <person name="Kramer R."/>
            <person name="Lindquist E."/>
            <person name="Lucas S."/>
            <person name="Salamov A."/>
            <person name="McFadden G.I."/>
            <person name="Lane C.E."/>
            <person name="Keeling P.J."/>
            <person name="Gray M.W."/>
            <person name="Grigoriev I.V."/>
            <person name="Archibald J.M."/>
        </authorList>
    </citation>
    <scope>NUCLEOTIDE SEQUENCE</scope>
    <source>
        <strain evidence="5">CCMP2712</strain>
    </source>
</reference>
<dbReference type="PaxDb" id="55529-EKX31368"/>
<evidence type="ECO:0000256" key="2">
    <source>
        <dbReference type="SAM" id="MobiDB-lite"/>
    </source>
</evidence>
<dbReference type="Proteomes" id="UP000011087">
    <property type="component" value="Unassembled WGS sequence"/>
</dbReference>
<name>L1I528_GUITC</name>
<dbReference type="RefSeq" id="XP_005818348.1">
    <property type="nucleotide sequence ID" value="XM_005818291.1"/>
</dbReference>
<keyword evidence="5" id="KW-1185">Reference proteome</keyword>
<organism evidence="3">
    <name type="scientific">Guillardia theta (strain CCMP2712)</name>
    <name type="common">Cryptophyte</name>
    <dbReference type="NCBI Taxonomy" id="905079"/>
    <lineage>
        <taxon>Eukaryota</taxon>
        <taxon>Cryptophyceae</taxon>
        <taxon>Pyrenomonadales</taxon>
        <taxon>Geminigeraceae</taxon>
        <taxon>Guillardia</taxon>
    </lineage>
</organism>
<reference evidence="3 5" key="1">
    <citation type="journal article" date="2012" name="Nature">
        <title>Algal genomes reveal evolutionary mosaicism and the fate of nucleomorphs.</title>
        <authorList>
            <consortium name="DOE Joint Genome Institute"/>
            <person name="Curtis B.A."/>
            <person name="Tanifuji G."/>
            <person name="Burki F."/>
            <person name="Gruber A."/>
            <person name="Irimia M."/>
            <person name="Maruyama S."/>
            <person name="Arias M.C."/>
            <person name="Ball S.G."/>
            <person name="Gile G.H."/>
            <person name="Hirakawa Y."/>
            <person name="Hopkins J.F."/>
            <person name="Kuo A."/>
            <person name="Rensing S.A."/>
            <person name="Schmutz J."/>
            <person name="Symeonidi A."/>
            <person name="Elias M."/>
            <person name="Eveleigh R.J."/>
            <person name="Herman E.K."/>
            <person name="Klute M.J."/>
            <person name="Nakayama T."/>
            <person name="Obornik M."/>
            <person name="Reyes-Prieto A."/>
            <person name="Armbrust E.V."/>
            <person name="Aves S.J."/>
            <person name="Beiko R.G."/>
            <person name="Coutinho P."/>
            <person name="Dacks J.B."/>
            <person name="Durnford D.G."/>
            <person name="Fast N.M."/>
            <person name="Green B.R."/>
            <person name="Grisdale C.J."/>
            <person name="Hempel F."/>
            <person name="Henrissat B."/>
            <person name="Hoppner M.P."/>
            <person name="Ishida K."/>
            <person name="Kim E."/>
            <person name="Koreny L."/>
            <person name="Kroth P.G."/>
            <person name="Liu Y."/>
            <person name="Malik S.B."/>
            <person name="Maier U.G."/>
            <person name="McRose D."/>
            <person name="Mock T."/>
            <person name="Neilson J.A."/>
            <person name="Onodera N.T."/>
            <person name="Poole A.M."/>
            <person name="Pritham E.J."/>
            <person name="Richards T.A."/>
            <person name="Rocap G."/>
            <person name="Roy S.W."/>
            <person name="Sarai C."/>
            <person name="Schaack S."/>
            <person name="Shirato S."/>
            <person name="Slamovits C.H."/>
            <person name="Spencer D.F."/>
            <person name="Suzuki S."/>
            <person name="Worden A.Z."/>
            <person name="Zauner S."/>
            <person name="Barry K."/>
            <person name="Bell C."/>
            <person name="Bharti A.K."/>
            <person name="Crow J.A."/>
            <person name="Grimwood J."/>
            <person name="Kramer R."/>
            <person name="Lindquist E."/>
            <person name="Lucas S."/>
            <person name="Salamov A."/>
            <person name="McFadden G.I."/>
            <person name="Lane C.E."/>
            <person name="Keeling P.J."/>
            <person name="Gray M.W."/>
            <person name="Grigoriev I.V."/>
            <person name="Archibald J.M."/>
        </authorList>
    </citation>
    <scope>NUCLEOTIDE SEQUENCE</scope>
    <source>
        <strain evidence="3 5">CCMP2712</strain>
    </source>
</reference>
<accession>L1I528</accession>
<evidence type="ECO:0000256" key="1">
    <source>
        <dbReference type="SAM" id="Coils"/>
    </source>
</evidence>
<sequence>MISSSVKSDVKERREKIDQATAKLEDAEALKDLAQLNDEVKVRAQLRQARSLVLFADWKLGAEMRSAYPENHWEERLLVKQQRKDSVRSMAASLGQRDEELEKKSRAKEDADQKFLKAEQLVQQGLYPQARELLEEVEGLWRLAGMLGFPGRPFESAIEDLLAKIDSAAKDGKQQLDTPMEEAQATGESDKPVDFNKALDELRTQYMESLDRRLQ</sequence>
<dbReference type="HOGENOM" id="CLU_1285435_0_0_1"/>
<keyword evidence="1" id="KW-0175">Coiled coil</keyword>
<evidence type="ECO:0000313" key="3">
    <source>
        <dbReference type="EMBL" id="EKX31368.1"/>
    </source>
</evidence>
<feature type="coiled-coil region" evidence="1">
    <location>
        <begin position="10"/>
        <end position="37"/>
    </location>
</feature>
<reference evidence="4" key="3">
    <citation type="submission" date="2015-06" db="UniProtKB">
        <authorList>
            <consortium name="EnsemblProtists"/>
        </authorList>
    </citation>
    <scope>IDENTIFICATION</scope>
</reference>
<dbReference type="GeneID" id="17288094"/>
<evidence type="ECO:0000313" key="4">
    <source>
        <dbReference type="EnsemblProtists" id="EKX31368"/>
    </source>
</evidence>
<dbReference type="EnsemblProtists" id="EKX31368">
    <property type="protein sequence ID" value="EKX31368"/>
    <property type="gene ID" value="GUITHDRAFT_166896"/>
</dbReference>
<proteinExistence type="predicted"/>
<dbReference type="AlphaFoldDB" id="L1I528"/>